<gene>
    <name evidence="4" type="ORF">CLV29_1313</name>
</gene>
<feature type="domain" description="Lon proteolytic" evidence="3">
    <location>
        <begin position="241"/>
        <end position="337"/>
    </location>
</feature>
<dbReference type="Pfam" id="PF05362">
    <property type="entry name" value="Lon_C"/>
    <property type="match status" value="1"/>
</dbReference>
<evidence type="ECO:0000259" key="3">
    <source>
        <dbReference type="PROSITE" id="PS51786"/>
    </source>
</evidence>
<dbReference type="SUPFAM" id="SSF50156">
    <property type="entry name" value="PDZ domain-like"/>
    <property type="match status" value="1"/>
</dbReference>
<dbReference type="InterPro" id="IPR014721">
    <property type="entry name" value="Ribsml_uS5_D2-typ_fold_subgr"/>
</dbReference>
<evidence type="ECO:0000313" key="5">
    <source>
        <dbReference type="Proteomes" id="UP000295371"/>
    </source>
</evidence>
<dbReference type="EMBL" id="SOAW01000001">
    <property type="protein sequence ID" value="TDT33686.1"/>
    <property type="molecule type" value="Genomic_DNA"/>
</dbReference>
<dbReference type="GO" id="GO:0004176">
    <property type="term" value="F:ATP-dependent peptidase activity"/>
    <property type="evidence" value="ECO:0007669"/>
    <property type="project" value="UniProtKB-UniRule"/>
</dbReference>
<feature type="domain" description="PDZ" evidence="2">
    <location>
        <begin position="144"/>
        <end position="198"/>
    </location>
</feature>
<proteinExistence type="inferred from homology"/>
<accession>A0A4R7J9U9</accession>
<feature type="active site" evidence="1">
    <location>
        <position position="245"/>
    </location>
</feature>
<dbReference type="AlphaFoldDB" id="A0A4R7J9U9"/>
<sequence length="349" mass="35900">MTRQTMTALVSAMVFVGLAIGLAVIPVPFVVFTPGGAVDVMATNEEGEPLVDLGSVQTYPTTGRLEMTTVAVTQVSGTVGVPEAILAHFLPSRETLPREAYYREGVTADEIDQQSSTDMTTSQDSALIAALREAGQPVEERPEVASVTSAGPAEGLLQAGDLIVEVGGVTTRAPSEVTSLIGRYEVGDEVTFLILREGREMTIPVVLGASNSDTGAPIVGIELTTGYRATPQVSYNVDPAIGGPSAGLIFALAIYDKITPEPLLGDLTIAGSGEITPDGVVGEIGGVDEKIAAAERSGATAFLTPAGNCADITSNHPDIAVVPVSSLAEAIDAVDLLRDPATAGQVPRC</sequence>
<dbReference type="InterPro" id="IPR020568">
    <property type="entry name" value="Ribosomal_Su5_D2-typ_SF"/>
</dbReference>
<feature type="active site" evidence="1">
    <location>
        <position position="290"/>
    </location>
</feature>
<dbReference type="GO" id="GO:0005524">
    <property type="term" value="F:ATP binding"/>
    <property type="evidence" value="ECO:0007669"/>
    <property type="project" value="InterPro"/>
</dbReference>
<dbReference type="InterPro" id="IPR036034">
    <property type="entry name" value="PDZ_sf"/>
</dbReference>
<dbReference type="InterPro" id="IPR027065">
    <property type="entry name" value="Lon_Prtase"/>
</dbReference>
<dbReference type="Gene3D" id="3.30.230.10">
    <property type="match status" value="1"/>
</dbReference>
<name>A0A4R7J9U9_9ACTN</name>
<dbReference type="InterPro" id="IPR001478">
    <property type="entry name" value="PDZ"/>
</dbReference>
<dbReference type="GO" id="GO:0006508">
    <property type="term" value="P:proteolysis"/>
    <property type="evidence" value="ECO:0007669"/>
    <property type="project" value="UniProtKB-KW"/>
</dbReference>
<dbReference type="Proteomes" id="UP000295371">
    <property type="component" value="Unassembled WGS sequence"/>
</dbReference>
<dbReference type="PROSITE" id="PS50106">
    <property type="entry name" value="PDZ"/>
    <property type="match status" value="1"/>
</dbReference>
<dbReference type="Gene3D" id="2.30.42.10">
    <property type="match status" value="1"/>
</dbReference>
<evidence type="ECO:0000259" key="2">
    <source>
        <dbReference type="PROSITE" id="PS50106"/>
    </source>
</evidence>
<keyword evidence="1" id="KW-0645">Protease</keyword>
<reference evidence="4 5" key="1">
    <citation type="submission" date="2019-03" db="EMBL/GenBank/DDBJ databases">
        <title>Genomic Encyclopedia of Archaeal and Bacterial Type Strains, Phase II (KMG-II): from individual species to whole genera.</title>
        <authorList>
            <person name="Goeker M."/>
        </authorList>
    </citation>
    <scope>NUCLEOTIDE SEQUENCE [LARGE SCALE GENOMIC DNA]</scope>
    <source>
        <strain evidence="4 5">DSM 24323</strain>
    </source>
</reference>
<comment type="catalytic activity">
    <reaction evidence="1">
        <text>Hydrolysis of proteins in presence of ATP.</text>
        <dbReference type="EC" id="3.4.21.53"/>
    </reaction>
</comment>
<protein>
    <recommendedName>
        <fullName evidence="1">endopeptidase La</fullName>
        <ecNumber evidence="1">3.4.21.53</ecNumber>
    </recommendedName>
</protein>
<dbReference type="PANTHER" id="PTHR10046">
    <property type="entry name" value="ATP DEPENDENT LON PROTEASE FAMILY MEMBER"/>
    <property type="match status" value="1"/>
</dbReference>
<dbReference type="Pfam" id="PF13180">
    <property type="entry name" value="PDZ_2"/>
    <property type="match status" value="1"/>
</dbReference>
<dbReference type="EC" id="3.4.21.53" evidence="1"/>
<comment type="similarity">
    <text evidence="1">Belongs to the peptidase S16 family.</text>
</comment>
<keyword evidence="5" id="KW-1185">Reference proteome</keyword>
<evidence type="ECO:0000313" key="4">
    <source>
        <dbReference type="EMBL" id="TDT33686.1"/>
    </source>
</evidence>
<keyword evidence="1" id="KW-0720">Serine protease</keyword>
<dbReference type="SUPFAM" id="SSF54211">
    <property type="entry name" value="Ribosomal protein S5 domain 2-like"/>
    <property type="match status" value="1"/>
</dbReference>
<dbReference type="GO" id="GO:0004252">
    <property type="term" value="F:serine-type endopeptidase activity"/>
    <property type="evidence" value="ECO:0007669"/>
    <property type="project" value="UniProtKB-UniRule"/>
</dbReference>
<keyword evidence="1" id="KW-0378">Hydrolase</keyword>
<dbReference type="PROSITE" id="PS51786">
    <property type="entry name" value="LON_PROTEOLYTIC"/>
    <property type="match status" value="1"/>
</dbReference>
<comment type="caution">
    <text evidence="4">The sequence shown here is derived from an EMBL/GenBank/DDBJ whole genome shotgun (WGS) entry which is preliminary data.</text>
</comment>
<evidence type="ECO:0000256" key="1">
    <source>
        <dbReference type="PROSITE-ProRule" id="PRU01122"/>
    </source>
</evidence>
<organism evidence="4 5">
    <name type="scientific">Naumannella halotolerans</name>
    <dbReference type="NCBI Taxonomy" id="993414"/>
    <lineage>
        <taxon>Bacteria</taxon>
        <taxon>Bacillati</taxon>
        <taxon>Actinomycetota</taxon>
        <taxon>Actinomycetes</taxon>
        <taxon>Propionibacteriales</taxon>
        <taxon>Propionibacteriaceae</taxon>
        <taxon>Naumannella</taxon>
    </lineage>
</organism>
<dbReference type="GO" id="GO:0030163">
    <property type="term" value="P:protein catabolic process"/>
    <property type="evidence" value="ECO:0007669"/>
    <property type="project" value="InterPro"/>
</dbReference>
<dbReference type="InterPro" id="IPR008269">
    <property type="entry name" value="Lon_proteolytic"/>
</dbReference>